<comment type="caution">
    <text evidence="2">The sequence shown here is derived from an EMBL/GenBank/DDBJ whole genome shotgun (WGS) entry which is preliminary data.</text>
</comment>
<feature type="transmembrane region" description="Helical" evidence="1">
    <location>
        <begin position="44"/>
        <end position="63"/>
    </location>
</feature>
<dbReference type="RefSeq" id="WP_344159289.1">
    <property type="nucleotide sequence ID" value="NZ_BAAANF010000020.1"/>
</dbReference>
<reference evidence="3" key="1">
    <citation type="journal article" date="2019" name="Int. J. Syst. Evol. Microbiol.">
        <title>The Global Catalogue of Microorganisms (GCM) 10K type strain sequencing project: providing services to taxonomists for standard genome sequencing and annotation.</title>
        <authorList>
            <consortium name="The Broad Institute Genomics Platform"/>
            <consortium name="The Broad Institute Genome Sequencing Center for Infectious Disease"/>
            <person name="Wu L."/>
            <person name="Ma J."/>
        </authorList>
    </citation>
    <scope>NUCLEOTIDE SEQUENCE [LARGE SCALE GENOMIC DNA]</scope>
    <source>
        <strain evidence="3">JCM 14307</strain>
    </source>
</reference>
<feature type="transmembrane region" description="Helical" evidence="1">
    <location>
        <begin position="101"/>
        <end position="120"/>
    </location>
</feature>
<evidence type="ECO:0000313" key="2">
    <source>
        <dbReference type="EMBL" id="GAA1704965.1"/>
    </source>
</evidence>
<protein>
    <submittedName>
        <fullName evidence="2">Uncharacterized protein</fullName>
    </submittedName>
</protein>
<accession>A0ABN2IHJ7</accession>
<feature type="transmembrane region" description="Helical" evidence="1">
    <location>
        <begin position="132"/>
        <end position="153"/>
    </location>
</feature>
<dbReference type="EMBL" id="BAAANF010000020">
    <property type="protein sequence ID" value="GAA1704965.1"/>
    <property type="molecule type" value="Genomic_DNA"/>
</dbReference>
<sequence length="190" mass="21437">MTLTDEQIAALTPAERRDLILRLVPRPDGLPSARTINRIRKWRTVLILLCALALIPWTVYLAVTLPNHYVARNWVATWVGFDILLLSTLTLTAIAGWKRRVMVFPTAVVSGVLLLCDAWFDILTSQRTDLMQALLSAVLLEIPLALILIGGPLKLMRYLAVRYGMVTSRTHFWSLPIPVPDLYPDRKVPT</sequence>
<keyword evidence="1" id="KW-0812">Transmembrane</keyword>
<name>A0ABN2IHJ7_9ACTN</name>
<feature type="transmembrane region" description="Helical" evidence="1">
    <location>
        <begin position="75"/>
        <end position="94"/>
    </location>
</feature>
<proteinExistence type="predicted"/>
<keyword evidence="1" id="KW-0472">Membrane</keyword>
<organism evidence="2 3">
    <name type="scientific">Kribbella yunnanensis</name>
    <dbReference type="NCBI Taxonomy" id="190194"/>
    <lineage>
        <taxon>Bacteria</taxon>
        <taxon>Bacillati</taxon>
        <taxon>Actinomycetota</taxon>
        <taxon>Actinomycetes</taxon>
        <taxon>Propionibacteriales</taxon>
        <taxon>Kribbellaceae</taxon>
        <taxon>Kribbella</taxon>
    </lineage>
</organism>
<dbReference type="Proteomes" id="UP001500280">
    <property type="component" value="Unassembled WGS sequence"/>
</dbReference>
<evidence type="ECO:0000313" key="3">
    <source>
        <dbReference type="Proteomes" id="UP001500280"/>
    </source>
</evidence>
<keyword evidence="3" id="KW-1185">Reference proteome</keyword>
<keyword evidence="1" id="KW-1133">Transmembrane helix</keyword>
<gene>
    <name evidence="2" type="ORF">GCM10009745_60610</name>
</gene>
<evidence type="ECO:0000256" key="1">
    <source>
        <dbReference type="SAM" id="Phobius"/>
    </source>
</evidence>